<gene>
    <name evidence="1" type="ORF">DPMN_094991</name>
</gene>
<keyword evidence="2" id="KW-1185">Reference proteome</keyword>
<reference evidence="1" key="2">
    <citation type="submission" date="2020-11" db="EMBL/GenBank/DDBJ databases">
        <authorList>
            <person name="McCartney M.A."/>
            <person name="Auch B."/>
            <person name="Kono T."/>
            <person name="Mallez S."/>
            <person name="Becker A."/>
            <person name="Gohl D.M."/>
            <person name="Silverstein K.A.T."/>
            <person name="Koren S."/>
            <person name="Bechman K.B."/>
            <person name="Herman A."/>
            <person name="Abrahante J.E."/>
            <person name="Garbe J."/>
        </authorList>
    </citation>
    <scope>NUCLEOTIDE SEQUENCE</scope>
    <source>
        <strain evidence="1">Duluth1</strain>
        <tissue evidence="1">Whole animal</tissue>
    </source>
</reference>
<comment type="caution">
    <text evidence="1">The sequence shown here is derived from an EMBL/GenBank/DDBJ whole genome shotgun (WGS) entry which is preliminary data.</text>
</comment>
<proteinExistence type="predicted"/>
<organism evidence="1 2">
    <name type="scientific">Dreissena polymorpha</name>
    <name type="common">Zebra mussel</name>
    <name type="synonym">Mytilus polymorpha</name>
    <dbReference type="NCBI Taxonomy" id="45954"/>
    <lineage>
        <taxon>Eukaryota</taxon>
        <taxon>Metazoa</taxon>
        <taxon>Spiralia</taxon>
        <taxon>Lophotrochozoa</taxon>
        <taxon>Mollusca</taxon>
        <taxon>Bivalvia</taxon>
        <taxon>Autobranchia</taxon>
        <taxon>Heteroconchia</taxon>
        <taxon>Euheterodonta</taxon>
        <taxon>Imparidentia</taxon>
        <taxon>Neoheterodontei</taxon>
        <taxon>Myida</taxon>
        <taxon>Dreissenoidea</taxon>
        <taxon>Dreissenidae</taxon>
        <taxon>Dreissena</taxon>
    </lineage>
</organism>
<evidence type="ECO:0000313" key="1">
    <source>
        <dbReference type="EMBL" id="KAH3852481.1"/>
    </source>
</evidence>
<sequence>MDLQTENPVQAKGSSLIGLSELLNWVVNKVIKVQSKLNVPFQNVPNTGSIKACIECEKSPKKETGIASFRFQRDSKYMKLTHVGAFQFD</sequence>
<protein>
    <submittedName>
        <fullName evidence="1">Uncharacterized protein</fullName>
    </submittedName>
</protein>
<evidence type="ECO:0000313" key="2">
    <source>
        <dbReference type="Proteomes" id="UP000828390"/>
    </source>
</evidence>
<dbReference type="EMBL" id="JAIWYP010000003">
    <property type="protein sequence ID" value="KAH3852481.1"/>
    <property type="molecule type" value="Genomic_DNA"/>
</dbReference>
<reference evidence="1" key="1">
    <citation type="journal article" date="2019" name="bioRxiv">
        <title>The Genome of the Zebra Mussel, Dreissena polymorpha: A Resource for Invasive Species Research.</title>
        <authorList>
            <person name="McCartney M.A."/>
            <person name="Auch B."/>
            <person name="Kono T."/>
            <person name="Mallez S."/>
            <person name="Zhang Y."/>
            <person name="Obille A."/>
            <person name="Becker A."/>
            <person name="Abrahante J.E."/>
            <person name="Garbe J."/>
            <person name="Badalamenti J.P."/>
            <person name="Herman A."/>
            <person name="Mangelson H."/>
            <person name="Liachko I."/>
            <person name="Sullivan S."/>
            <person name="Sone E.D."/>
            <person name="Koren S."/>
            <person name="Silverstein K.A.T."/>
            <person name="Beckman K.B."/>
            <person name="Gohl D.M."/>
        </authorList>
    </citation>
    <scope>NUCLEOTIDE SEQUENCE</scope>
    <source>
        <strain evidence="1">Duluth1</strain>
        <tissue evidence="1">Whole animal</tissue>
    </source>
</reference>
<dbReference type="Proteomes" id="UP000828390">
    <property type="component" value="Unassembled WGS sequence"/>
</dbReference>
<dbReference type="AlphaFoldDB" id="A0A9D4R2B6"/>
<accession>A0A9D4R2B6</accession>
<name>A0A9D4R2B6_DREPO</name>